<protein>
    <submittedName>
        <fullName evidence="2">Ketosteroid isomerase</fullName>
    </submittedName>
</protein>
<evidence type="ECO:0000259" key="1">
    <source>
        <dbReference type="Pfam" id="PF12680"/>
    </source>
</evidence>
<gene>
    <name evidence="2" type="ORF">IX84_02285</name>
</gene>
<keyword evidence="2" id="KW-0413">Isomerase</keyword>
<organism evidence="2 3">
    <name type="scientific">Phaeodactylibacter xiamenensis</name>
    <dbReference type="NCBI Taxonomy" id="1524460"/>
    <lineage>
        <taxon>Bacteria</taxon>
        <taxon>Pseudomonadati</taxon>
        <taxon>Bacteroidota</taxon>
        <taxon>Saprospiria</taxon>
        <taxon>Saprospirales</taxon>
        <taxon>Haliscomenobacteraceae</taxon>
        <taxon>Phaeodactylibacter</taxon>
    </lineage>
</organism>
<dbReference type="EMBL" id="JPOS01000005">
    <property type="protein sequence ID" value="KGE89501.1"/>
    <property type="molecule type" value="Genomic_DNA"/>
</dbReference>
<proteinExistence type="predicted"/>
<dbReference type="STRING" id="1524460.IX84_02285"/>
<dbReference type="InterPro" id="IPR037401">
    <property type="entry name" value="SnoaL-like"/>
</dbReference>
<dbReference type="PANTHER" id="PTHR41252">
    <property type="entry name" value="BLR2505 PROTEIN"/>
    <property type="match status" value="1"/>
</dbReference>
<dbReference type="SUPFAM" id="SSF54427">
    <property type="entry name" value="NTF2-like"/>
    <property type="match status" value="1"/>
</dbReference>
<evidence type="ECO:0000313" key="3">
    <source>
        <dbReference type="Proteomes" id="UP000029736"/>
    </source>
</evidence>
<accession>A0A098SBF1</accession>
<name>A0A098SBF1_9BACT</name>
<dbReference type="Proteomes" id="UP000029736">
    <property type="component" value="Unassembled WGS sequence"/>
</dbReference>
<reference evidence="2 3" key="1">
    <citation type="journal article" date="2014" name="Int. J. Syst. Evol. Microbiol.">
        <title>Phaeodactylibacter xiamenensis gen. nov., sp. nov., a member of the family Saprospiraceae isolated from the marine alga Phaeodactylum tricornutum.</title>
        <authorList>
            <person name="Chen Z.Jr."/>
            <person name="Lei X."/>
            <person name="Lai Q."/>
            <person name="Li Y."/>
            <person name="Zhang B."/>
            <person name="Zhang J."/>
            <person name="Zhang H."/>
            <person name="Yang L."/>
            <person name="Zheng W."/>
            <person name="Tian Y."/>
            <person name="Yu Z."/>
            <person name="Xu H.Jr."/>
            <person name="Zheng T."/>
        </authorList>
    </citation>
    <scope>NUCLEOTIDE SEQUENCE [LARGE SCALE GENOMIC DNA]</scope>
    <source>
        <strain evidence="2 3">KD52</strain>
    </source>
</reference>
<dbReference type="Pfam" id="PF12680">
    <property type="entry name" value="SnoaL_2"/>
    <property type="match status" value="1"/>
</dbReference>
<dbReference type="InterPro" id="IPR032710">
    <property type="entry name" value="NTF2-like_dom_sf"/>
</dbReference>
<evidence type="ECO:0000313" key="2">
    <source>
        <dbReference type="EMBL" id="KGE89501.1"/>
    </source>
</evidence>
<dbReference type="AlphaFoldDB" id="A0A098SBF1"/>
<keyword evidence="3" id="KW-1185">Reference proteome</keyword>
<feature type="domain" description="SnoaL-like" evidence="1">
    <location>
        <begin position="13"/>
        <end position="121"/>
    </location>
</feature>
<comment type="caution">
    <text evidence="2">The sequence shown here is derived from an EMBL/GenBank/DDBJ whole genome shotgun (WGS) entry which is preliminary data.</text>
</comment>
<dbReference type="PANTHER" id="PTHR41252:SF1">
    <property type="entry name" value="BLR2505 PROTEIN"/>
    <property type="match status" value="1"/>
</dbReference>
<dbReference type="GO" id="GO:0016853">
    <property type="term" value="F:isomerase activity"/>
    <property type="evidence" value="ECO:0007669"/>
    <property type="project" value="UniProtKB-KW"/>
</dbReference>
<sequence length="137" mass="14909">MGVVSSPGNLAVVDGLYQAFAKGDIPAALAPMDADIVWNEAESFPYADKNPYVGPEAVLNGVFARIGAEWEYWNLTDIELHDVSGNKVLATLRYDAKHKATGKTIDSQTAHLWTLRDGKIIAFQQFTDTKQAAAAVR</sequence>
<dbReference type="Gene3D" id="3.10.450.50">
    <property type="match status" value="1"/>
</dbReference>